<dbReference type="AlphaFoldDB" id="A0A1S9V419"/>
<comment type="caution">
    <text evidence="1">The sequence shown here is derived from an EMBL/GenBank/DDBJ whole genome shotgun (WGS) entry which is preliminary data.</text>
</comment>
<dbReference type="Proteomes" id="UP000191124">
    <property type="component" value="Unassembled WGS sequence"/>
</dbReference>
<sequence length="77" mass="9295">MKNLLIVVVFLFPEYYQDHHSVLLDEFFPQQCSKTHPHYPLLYIFLLLFYMKFHHPATSFKIDFIQFPQVYPAICGQ</sequence>
<protein>
    <submittedName>
        <fullName evidence="1">Uncharacterized protein</fullName>
    </submittedName>
</protein>
<reference evidence="1 2" key="1">
    <citation type="submission" date="2017-01" db="EMBL/GenBank/DDBJ databases">
        <title>Bacillus cereus isolates.</title>
        <authorList>
            <person name="Beno S.M."/>
        </authorList>
    </citation>
    <scope>NUCLEOTIDE SEQUENCE [LARGE SCALE GENOMIC DNA]</scope>
    <source>
        <strain evidence="1 2">FSL M7-1219</strain>
    </source>
</reference>
<gene>
    <name evidence="1" type="ORF">BW892_09115</name>
</gene>
<dbReference type="EMBL" id="MUAL01000010">
    <property type="protein sequence ID" value="OOR29169.1"/>
    <property type="molecule type" value="Genomic_DNA"/>
</dbReference>
<proteinExistence type="predicted"/>
<organism evidence="1 2">
    <name type="scientific">Bacillus cereus</name>
    <dbReference type="NCBI Taxonomy" id="1396"/>
    <lineage>
        <taxon>Bacteria</taxon>
        <taxon>Bacillati</taxon>
        <taxon>Bacillota</taxon>
        <taxon>Bacilli</taxon>
        <taxon>Bacillales</taxon>
        <taxon>Bacillaceae</taxon>
        <taxon>Bacillus</taxon>
        <taxon>Bacillus cereus group</taxon>
    </lineage>
</organism>
<accession>A0A1S9V419</accession>
<name>A0A1S9V419_BACCE</name>
<evidence type="ECO:0000313" key="2">
    <source>
        <dbReference type="Proteomes" id="UP000191124"/>
    </source>
</evidence>
<evidence type="ECO:0000313" key="1">
    <source>
        <dbReference type="EMBL" id="OOR29169.1"/>
    </source>
</evidence>